<dbReference type="FunFam" id="1.10.132.20:FF:000001">
    <property type="entry name" value="Ribosome-recycling factor"/>
    <property type="match status" value="1"/>
</dbReference>
<dbReference type="RefSeq" id="WP_114982552.1">
    <property type="nucleotide sequence ID" value="NZ_CP027806.1"/>
</dbReference>
<evidence type="ECO:0000259" key="7">
    <source>
        <dbReference type="Pfam" id="PF01765"/>
    </source>
</evidence>
<keyword evidence="3 6" id="KW-0963">Cytoplasm</keyword>
<reference evidence="8 9" key="1">
    <citation type="submission" date="2018-03" db="EMBL/GenBank/DDBJ databases">
        <title>Phenotypic and genomic properties of Cyclonatronum proteinivorum gen. nov., sp. nov., a haloalkaliphilic bacteroidete from soda lakes possessing Na+-translocating rhodopsin.</title>
        <authorList>
            <person name="Toshchakov S.V."/>
            <person name="Korzhenkov A."/>
            <person name="Samarov N.I."/>
            <person name="Kublanov I.V."/>
            <person name="Muntyan M.S."/>
            <person name="Sorokin D.Y."/>
        </authorList>
    </citation>
    <scope>NUCLEOTIDE SEQUENCE [LARGE SCALE GENOMIC DNA]</scope>
    <source>
        <strain evidence="8 9">Omega</strain>
    </source>
</reference>
<evidence type="ECO:0000256" key="2">
    <source>
        <dbReference type="ARBA" id="ARBA00005912"/>
    </source>
</evidence>
<evidence type="ECO:0000313" key="8">
    <source>
        <dbReference type="EMBL" id="AXI99305.1"/>
    </source>
</evidence>
<dbReference type="GO" id="GO:0043023">
    <property type="term" value="F:ribosomal large subunit binding"/>
    <property type="evidence" value="ECO:0007669"/>
    <property type="project" value="TreeGrafter"/>
</dbReference>
<dbReference type="InterPro" id="IPR023584">
    <property type="entry name" value="Ribosome_recyc_fac_dom"/>
</dbReference>
<evidence type="ECO:0000256" key="3">
    <source>
        <dbReference type="ARBA" id="ARBA00022490"/>
    </source>
</evidence>
<keyword evidence="9" id="KW-1185">Reference proteome</keyword>
<dbReference type="Pfam" id="PF01765">
    <property type="entry name" value="RRF"/>
    <property type="match status" value="1"/>
</dbReference>
<dbReference type="NCBIfam" id="TIGR00496">
    <property type="entry name" value="frr"/>
    <property type="match status" value="1"/>
</dbReference>
<evidence type="ECO:0000256" key="1">
    <source>
        <dbReference type="ARBA" id="ARBA00004496"/>
    </source>
</evidence>
<dbReference type="HAMAP" id="MF_00040">
    <property type="entry name" value="RRF"/>
    <property type="match status" value="1"/>
</dbReference>
<evidence type="ECO:0000313" key="9">
    <source>
        <dbReference type="Proteomes" id="UP000254808"/>
    </source>
</evidence>
<dbReference type="PANTHER" id="PTHR20982:SF3">
    <property type="entry name" value="MITOCHONDRIAL RIBOSOME RECYCLING FACTOR PSEUDO 1"/>
    <property type="match status" value="1"/>
</dbReference>
<dbReference type="FunFam" id="3.30.1360.40:FF:000001">
    <property type="entry name" value="Ribosome-recycling factor"/>
    <property type="match status" value="1"/>
</dbReference>
<dbReference type="PANTHER" id="PTHR20982">
    <property type="entry name" value="RIBOSOME RECYCLING FACTOR"/>
    <property type="match status" value="1"/>
</dbReference>
<gene>
    <name evidence="6" type="primary">frr</name>
    <name evidence="8" type="ORF">CYPRO_0017</name>
</gene>
<comment type="similarity">
    <text evidence="2 6">Belongs to the RRF family.</text>
</comment>
<accession>A0A345UFQ4</accession>
<evidence type="ECO:0000256" key="5">
    <source>
        <dbReference type="ARBA" id="ARBA00025050"/>
    </source>
</evidence>
<dbReference type="Gene3D" id="1.10.132.20">
    <property type="entry name" value="Ribosome-recycling factor"/>
    <property type="match status" value="1"/>
</dbReference>
<proteinExistence type="inferred from homology"/>
<evidence type="ECO:0000256" key="6">
    <source>
        <dbReference type="HAMAP-Rule" id="MF_00040"/>
    </source>
</evidence>
<dbReference type="InterPro" id="IPR036191">
    <property type="entry name" value="RRF_sf"/>
</dbReference>
<sequence length="189" mass="21646">MILPELEPIIEEAKMEMELSVDFLKREFNHIRAGKANPSLLDGIRVDYYGSQTPINQVANVSAPEPRLLVIQPWEKGMIQPIERAIQASNLGLNPQNDGQLIRIPLPVLTEERRLQLVKIARDTTEKARVSIRNARRDANDAIKKKVKSDSLPEDSRFASEEEIQNYTDEYTKQVEELLKQKEQEITSI</sequence>
<dbReference type="InterPro" id="IPR002661">
    <property type="entry name" value="Ribosome_recyc_fac"/>
</dbReference>
<organism evidence="8 9">
    <name type="scientific">Cyclonatronum proteinivorum</name>
    <dbReference type="NCBI Taxonomy" id="1457365"/>
    <lineage>
        <taxon>Bacteria</taxon>
        <taxon>Pseudomonadati</taxon>
        <taxon>Balneolota</taxon>
        <taxon>Balneolia</taxon>
        <taxon>Balneolales</taxon>
        <taxon>Cyclonatronaceae</taxon>
        <taxon>Cyclonatronum</taxon>
    </lineage>
</organism>
<dbReference type="EMBL" id="CP027806">
    <property type="protein sequence ID" value="AXI99305.1"/>
    <property type="molecule type" value="Genomic_DNA"/>
</dbReference>
<keyword evidence="4 6" id="KW-0648">Protein biosynthesis</keyword>
<protein>
    <recommendedName>
        <fullName evidence="6">Ribosome-recycling factor</fullName>
        <shortName evidence="6">RRF</shortName>
    </recommendedName>
    <alternativeName>
        <fullName evidence="6">Ribosome-releasing factor</fullName>
    </alternativeName>
</protein>
<comment type="subcellular location">
    <subcellularLocation>
        <location evidence="1 6">Cytoplasm</location>
    </subcellularLocation>
</comment>
<dbReference type="AlphaFoldDB" id="A0A345UFQ4"/>
<dbReference type="Proteomes" id="UP000254808">
    <property type="component" value="Chromosome"/>
</dbReference>
<dbReference type="SUPFAM" id="SSF55194">
    <property type="entry name" value="Ribosome recycling factor, RRF"/>
    <property type="match status" value="1"/>
</dbReference>
<dbReference type="GO" id="GO:0006415">
    <property type="term" value="P:translational termination"/>
    <property type="evidence" value="ECO:0007669"/>
    <property type="project" value="UniProtKB-UniRule"/>
</dbReference>
<comment type="function">
    <text evidence="5 6">Responsible for the release of ribosomes from messenger RNA at the termination of protein biosynthesis. May increase the efficiency of translation by recycling ribosomes from one round of translation to another.</text>
</comment>
<dbReference type="GO" id="GO:0005737">
    <property type="term" value="C:cytoplasm"/>
    <property type="evidence" value="ECO:0007669"/>
    <property type="project" value="UniProtKB-SubCell"/>
</dbReference>
<dbReference type="Gene3D" id="3.30.1360.40">
    <property type="match status" value="1"/>
</dbReference>
<dbReference type="CDD" id="cd00520">
    <property type="entry name" value="RRF"/>
    <property type="match status" value="1"/>
</dbReference>
<name>A0A345UFQ4_9BACT</name>
<feature type="domain" description="Ribosome recycling factor" evidence="7">
    <location>
        <begin position="24"/>
        <end position="186"/>
    </location>
</feature>
<dbReference type="KEGG" id="cprv:CYPRO_0017"/>
<dbReference type="OrthoDB" id="9804006at2"/>
<evidence type="ECO:0000256" key="4">
    <source>
        <dbReference type="ARBA" id="ARBA00022917"/>
    </source>
</evidence>